<feature type="compositionally biased region" description="Basic and acidic residues" evidence="1">
    <location>
        <begin position="118"/>
        <end position="132"/>
    </location>
</feature>
<evidence type="ECO:0000259" key="2">
    <source>
        <dbReference type="Pfam" id="PF04480"/>
    </source>
</evidence>
<organism evidence="3 4">
    <name type="scientific">Candidatus Accumulibacter vicinus</name>
    <dbReference type="NCBI Taxonomy" id="2954382"/>
    <lineage>
        <taxon>Bacteria</taxon>
        <taxon>Pseudomonadati</taxon>
        <taxon>Pseudomonadota</taxon>
        <taxon>Betaproteobacteria</taxon>
        <taxon>Candidatus Accumulibacter</taxon>
    </lineage>
</organism>
<dbReference type="InterPro" id="IPR011335">
    <property type="entry name" value="Restrct_endonuc-II-like"/>
</dbReference>
<dbReference type="RefSeq" id="WP_034928525.1">
    <property type="nucleotide sequence ID" value="NZ_JDSS02000032.1"/>
</dbReference>
<dbReference type="CDD" id="cd01038">
    <property type="entry name" value="Endonuclease_DUF559"/>
    <property type="match status" value="1"/>
</dbReference>
<evidence type="ECO:0000256" key="1">
    <source>
        <dbReference type="SAM" id="MobiDB-lite"/>
    </source>
</evidence>
<evidence type="ECO:0000313" key="3">
    <source>
        <dbReference type="EMBL" id="KFB67145.1"/>
    </source>
</evidence>
<keyword evidence="3" id="KW-0540">Nuclease</keyword>
<evidence type="ECO:0000313" key="4">
    <source>
        <dbReference type="Proteomes" id="UP000019812"/>
    </source>
</evidence>
<dbReference type="SUPFAM" id="SSF52980">
    <property type="entry name" value="Restriction endonuclease-like"/>
    <property type="match status" value="1"/>
</dbReference>
<dbReference type="PANTHER" id="PTHR38590">
    <property type="entry name" value="BLL0828 PROTEIN"/>
    <property type="match status" value="1"/>
</dbReference>
<dbReference type="AlphaFoldDB" id="A0A084XXF1"/>
<dbReference type="EMBL" id="JDSS02000032">
    <property type="protein sequence ID" value="KFB67145.1"/>
    <property type="molecule type" value="Genomic_DNA"/>
</dbReference>
<comment type="caution">
    <text evidence="3">The sequence shown here is derived from an EMBL/GenBank/DDBJ whole genome shotgun (WGS) entry which is preliminary data.</text>
</comment>
<protein>
    <submittedName>
        <fullName evidence="3">DNA G:T-mismatch repair endonuclease</fullName>
    </submittedName>
</protein>
<dbReference type="Pfam" id="PF04480">
    <property type="entry name" value="DUF559"/>
    <property type="match status" value="1"/>
</dbReference>
<dbReference type="STRING" id="1457154.CAPSK01_003508"/>
<reference evidence="3 4" key="1">
    <citation type="submission" date="2014-07" db="EMBL/GenBank/DDBJ databases">
        <title>Expanding our view of genomic diversity in Candidatus Accumulibacter clades.</title>
        <authorList>
            <person name="Skennerton C.T."/>
            <person name="Barr J.J."/>
            <person name="Slater F.R."/>
            <person name="Bond P.L."/>
            <person name="Tyson G.W."/>
        </authorList>
    </citation>
    <scope>NUCLEOTIDE SEQUENCE [LARGE SCALE GENOMIC DNA]</scope>
    <source>
        <strain evidence="4">SK-01</strain>
    </source>
</reference>
<accession>A0A084XXF1</accession>
<proteinExistence type="predicted"/>
<gene>
    <name evidence="3" type="ORF">CAPSK01_003508</name>
</gene>
<keyword evidence="3" id="KW-0378">Hydrolase</keyword>
<dbReference type="Proteomes" id="UP000019812">
    <property type="component" value="Unassembled WGS sequence"/>
</dbReference>
<keyword evidence="3" id="KW-0255">Endonuclease</keyword>
<name>A0A084XXF1_9PROT</name>
<feature type="region of interest" description="Disordered" evidence="1">
    <location>
        <begin position="111"/>
        <end position="132"/>
    </location>
</feature>
<sequence>MVAHEFVKSLRQHMTEAENLLWRQLRGHRLNGEKFRRQQAIGPYAVDFVHFGAHVIVEADGGQHNESPGDERRDAWLKSQGFRVLRFWNHEIWNDTKAVLEAVLTAVEYRQPPLPRPLPREGGGEQEGPEDR</sequence>
<dbReference type="GO" id="GO:0004519">
    <property type="term" value="F:endonuclease activity"/>
    <property type="evidence" value="ECO:0007669"/>
    <property type="project" value="UniProtKB-KW"/>
</dbReference>
<feature type="domain" description="DUF559" evidence="2">
    <location>
        <begin position="5"/>
        <end position="107"/>
    </location>
</feature>
<dbReference type="InterPro" id="IPR007569">
    <property type="entry name" value="DUF559"/>
</dbReference>
<dbReference type="Gene3D" id="3.40.960.10">
    <property type="entry name" value="VSR Endonuclease"/>
    <property type="match status" value="1"/>
</dbReference>
<dbReference type="InterPro" id="IPR047216">
    <property type="entry name" value="Endonuclease_DUF559_bact"/>
</dbReference>
<dbReference type="PANTHER" id="PTHR38590:SF1">
    <property type="entry name" value="BLL0828 PROTEIN"/>
    <property type="match status" value="1"/>
</dbReference>